<dbReference type="Proteomes" id="UP001596113">
    <property type="component" value="Unassembled WGS sequence"/>
</dbReference>
<dbReference type="InterPro" id="IPR011004">
    <property type="entry name" value="Trimer_LpxA-like_sf"/>
</dbReference>
<dbReference type="CDD" id="cd04647">
    <property type="entry name" value="LbH_MAT_like"/>
    <property type="match status" value="1"/>
</dbReference>
<comment type="similarity">
    <text evidence="1">Belongs to the transferase hexapeptide repeat family.</text>
</comment>
<dbReference type="EMBL" id="JBHSMI010000003">
    <property type="protein sequence ID" value="MFC5401548.1"/>
    <property type="molecule type" value="Genomic_DNA"/>
</dbReference>
<dbReference type="SUPFAM" id="SSF51161">
    <property type="entry name" value="Trimeric LpxA-like enzymes"/>
    <property type="match status" value="1"/>
</dbReference>
<dbReference type="InterPro" id="IPR051159">
    <property type="entry name" value="Hexapeptide_acetyltransf"/>
</dbReference>
<name>A0ABW0HKR4_9BACL</name>
<dbReference type="RefSeq" id="WP_378129212.1">
    <property type="nucleotide sequence ID" value="NZ_JBHSMI010000003.1"/>
</dbReference>
<accession>A0ABW0HKR4</accession>
<proteinExistence type="inferred from homology"/>
<dbReference type="GO" id="GO:0016746">
    <property type="term" value="F:acyltransferase activity"/>
    <property type="evidence" value="ECO:0007669"/>
    <property type="project" value="UniProtKB-KW"/>
</dbReference>
<evidence type="ECO:0000313" key="3">
    <source>
        <dbReference type="EMBL" id="MFC5401548.1"/>
    </source>
</evidence>
<organism evidence="3 4">
    <name type="scientific">Cohnella soli</name>
    <dbReference type="NCBI Taxonomy" id="425005"/>
    <lineage>
        <taxon>Bacteria</taxon>
        <taxon>Bacillati</taxon>
        <taxon>Bacillota</taxon>
        <taxon>Bacilli</taxon>
        <taxon>Bacillales</taxon>
        <taxon>Paenibacillaceae</taxon>
        <taxon>Cohnella</taxon>
    </lineage>
</organism>
<keyword evidence="4" id="KW-1185">Reference proteome</keyword>
<sequence>MRGRDKFRKAKVVFRVFGVILKPLPRPLLRWLWTLSDGLPDVLGVAARYMLLRRLAHRCGDNVMIGRGVELRYPERLTVGHNVSIHKGCYVDAYGGIEIGDDVSIAHQSSLISFEHTWNDETLPIRDNPLLIGRIRIQSDVWIGCGCRILSGVELSGRSVVAAGSVVTKSVAAGMLVGGVPAKPLKTIKGGESHERSVGS</sequence>
<comment type="caution">
    <text evidence="3">The sequence shown here is derived from an EMBL/GenBank/DDBJ whole genome shotgun (WGS) entry which is preliminary data.</text>
</comment>
<keyword evidence="3" id="KW-0012">Acyltransferase</keyword>
<reference evidence="4" key="1">
    <citation type="journal article" date="2019" name="Int. J. Syst. Evol. Microbiol.">
        <title>The Global Catalogue of Microorganisms (GCM) 10K type strain sequencing project: providing services to taxonomists for standard genome sequencing and annotation.</title>
        <authorList>
            <consortium name="The Broad Institute Genomics Platform"/>
            <consortium name="The Broad Institute Genome Sequencing Center for Infectious Disease"/>
            <person name="Wu L."/>
            <person name="Ma J."/>
        </authorList>
    </citation>
    <scope>NUCLEOTIDE SEQUENCE [LARGE SCALE GENOMIC DNA]</scope>
    <source>
        <strain evidence="4">CGMCC 1.18575</strain>
    </source>
</reference>
<evidence type="ECO:0000256" key="1">
    <source>
        <dbReference type="ARBA" id="ARBA00007274"/>
    </source>
</evidence>
<keyword evidence="2" id="KW-0808">Transferase</keyword>
<dbReference type="PANTHER" id="PTHR23416">
    <property type="entry name" value="SIALIC ACID SYNTHASE-RELATED"/>
    <property type="match status" value="1"/>
</dbReference>
<evidence type="ECO:0000313" key="4">
    <source>
        <dbReference type="Proteomes" id="UP001596113"/>
    </source>
</evidence>
<evidence type="ECO:0000256" key="2">
    <source>
        <dbReference type="ARBA" id="ARBA00022679"/>
    </source>
</evidence>
<dbReference type="PANTHER" id="PTHR23416:SF23">
    <property type="entry name" value="ACETYLTRANSFERASE C18B11.09C-RELATED"/>
    <property type="match status" value="1"/>
</dbReference>
<gene>
    <name evidence="3" type="ORF">ACFPOF_02275</name>
</gene>
<protein>
    <submittedName>
        <fullName evidence="3">Acyltransferase</fullName>
    </submittedName>
</protein>
<dbReference type="Gene3D" id="2.160.10.10">
    <property type="entry name" value="Hexapeptide repeat proteins"/>
    <property type="match status" value="1"/>
</dbReference>